<feature type="non-terminal residue" evidence="2">
    <location>
        <position position="981"/>
    </location>
</feature>
<dbReference type="Proteomes" id="UP001140091">
    <property type="component" value="Unassembled WGS sequence"/>
</dbReference>
<dbReference type="InterPro" id="IPR040521">
    <property type="entry name" value="KDZ"/>
</dbReference>
<comment type="caution">
    <text evidence="2">The sequence shown here is derived from an EMBL/GenBank/DDBJ whole genome shotgun (WGS) entry which is preliminary data.</text>
</comment>
<dbReference type="PANTHER" id="PTHR33096:SF1">
    <property type="entry name" value="CXC1-LIKE CYSTEINE CLUSTER ASSOCIATED WITH KDZ TRANSPOSASES DOMAIN-CONTAINING PROTEIN"/>
    <property type="match status" value="1"/>
</dbReference>
<name>A0A9W8JAB3_9AGAR</name>
<feature type="compositionally biased region" description="Acidic residues" evidence="1">
    <location>
        <begin position="933"/>
        <end position="943"/>
    </location>
</feature>
<proteinExistence type="predicted"/>
<sequence length="981" mass="112141">MSLFGRARHHIFPSILFSSPSSYLVMPSTGKSKGSSRRVNAPYVQRNGPDGVGSSKAVAQSLGPKDLDAARDEAERNRAIVNNLLGPRHKEILSDIHRDTHDDEEMGDFGVGADIEELPATPDDIASLGNVADAVMEVIYDQRVTRLQPGWRARTTQLHENWGNIDDLATAFLQWKNSSSMSPTTPDGTGAPQPPLLEFDMELIDLFSLERKLHVNLPDNKTIVPHLIAQGYLPTTPIKPLVAISLRTLDFYKILRQRKPSFSVESFTKVLCDLYKHPYQRRWRRVFADSFELYLTITCAVEKRIHTALDRCSEHWRVLNACPACMYELEGEPTLRYRLEISMDGNDSQKRIKDKGMAGDVREYVSDYMIPMPEVDVWSAELTESQPDEEEPTATDDSIVDDSTVDDTVKECVKNWKAAQSDSRKKAAGIFDETGWFASACRHGILLWVTDMVQSGEQALSILGPRIAIGYDIGCKFASTIKNSVLGLRFAESNSRCLVNTYHGYAHNYQCQTQNHPNNIEGVGLEDFETMEHFFSGSNAAAGLLWHATKFRRRLYLDLYLKQADADKYLQIGKMLLGNYKQAQKIICEEGIMLNEALQAEGITTADLDQWQSEQREYFDSNLGKEPEKDLHRIAYVELLIEYTQAREKSLSKGLAFCNNIPEDYDINQNSASETYESALSKTCQLETQRRRAREKVKELDGELIEMELRLHIEKRWDATTPAYRETVQQINQRQYRQALEDIQKLVVQRLFELHRLNLSNIGYKARVTLAKAMRTRSRAIQTTINKYNRTVVALGRSDTLDFARAAQYNFIEEFELLKHSHADLTNVRWKEPRIREAMKRHQRIKRAHEEIERLHVEILRVYSAIEAERNHFKSTLLKLKESQDPIYVVVDEFCRRRSRANQAVMLKLYEIVNLPTYRGPKLRYGRRKGEPEGDAEAMEIDSEASRDSLENSEEELEGADDDTEAQLSGIVDFISNLAIF</sequence>
<organism evidence="2 3">
    <name type="scientific">Candolleomyces eurysporus</name>
    <dbReference type="NCBI Taxonomy" id="2828524"/>
    <lineage>
        <taxon>Eukaryota</taxon>
        <taxon>Fungi</taxon>
        <taxon>Dikarya</taxon>
        <taxon>Basidiomycota</taxon>
        <taxon>Agaricomycotina</taxon>
        <taxon>Agaricomycetes</taxon>
        <taxon>Agaricomycetidae</taxon>
        <taxon>Agaricales</taxon>
        <taxon>Agaricineae</taxon>
        <taxon>Psathyrellaceae</taxon>
        <taxon>Candolleomyces</taxon>
    </lineage>
</organism>
<keyword evidence="3" id="KW-1185">Reference proteome</keyword>
<evidence type="ECO:0008006" key="4">
    <source>
        <dbReference type="Google" id="ProtNLM"/>
    </source>
</evidence>
<dbReference type="OrthoDB" id="2505969at2759"/>
<dbReference type="Pfam" id="PF18758">
    <property type="entry name" value="KDZ"/>
    <property type="match status" value="1"/>
</dbReference>
<evidence type="ECO:0000313" key="3">
    <source>
        <dbReference type="Proteomes" id="UP001140091"/>
    </source>
</evidence>
<feature type="region of interest" description="Disordered" evidence="1">
    <location>
        <begin position="923"/>
        <end position="964"/>
    </location>
</feature>
<evidence type="ECO:0000313" key="2">
    <source>
        <dbReference type="EMBL" id="KAJ2929278.1"/>
    </source>
</evidence>
<dbReference type="AlphaFoldDB" id="A0A9W8JAB3"/>
<dbReference type="EMBL" id="JANBPK010000883">
    <property type="protein sequence ID" value="KAJ2929278.1"/>
    <property type="molecule type" value="Genomic_DNA"/>
</dbReference>
<feature type="compositionally biased region" description="Acidic residues" evidence="1">
    <location>
        <begin position="951"/>
        <end position="964"/>
    </location>
</feature>
<feature type="region of interest" description="Disordered" evidence="1">
    <location>
        <begin position="28"/>
        <end position="60"/>
    </location>
</feature>
<reference evidence="2" key="1">
    <citation type="submission" date="2022-06" db="EMBL/GenBank/DDBJ databases">
        <title>Genome Sequence of Candolleomyces eurysporus.</title>
        <authorList>
            <person name="Buettner E."/>
        </authorList>
    </citation>
    <scope>NUCLEOTIDE SEQUENCE</scope>
    <source>
        <strain evidence="2">VTCC 930004</strain>
    </source>
</reference>
<evidence type="ECO:0000256" key="1">
    <source>
        <dbReference type="SAM" id="MobiDB-lite"/>
    </source>
</evidence>
<protein>
    <recommendedName>
        <fullName evidence="4">CxC1-like cysteine cluster associated with KDZ transposases domain-containing protein</fullName>
    </recommendedName>
</protein>
<gene>
    <name evidence="2" type="ORF">H1R20_g7813</name>
</gene>
<accession>A0A9W8JAB3</accession>
<dbReference type="PANTHER" id="PTHR33096">
    <property type="entry name" value="CXC2 DOMAIN-CONTAINING PROTEIN"/>
    <property type="match status" value="1"/>
</dbReference>